<evidence type="ECO:0000256" key="10">
    <source>
        <dbReference type="HAMAP-Rule" id="MF_00453"/>
    </source>
</evidence>
<evidence type="ECO:0000256" key="5">
    <source>
        <dbReference type="ARBA" id="ARBA00022741"/>
    </source>
</evidence>
<keyword evidence="6 10" id="KW-0210">Decarboxylase</keyword>
<keyword evidence="11" id="KW-0418">Kinase</keyword>
<dbReference type="InterPro" id="IPR001272">
    <property type="entry name" value="PEP_carboxykinase_ATP"/>
</dbReference>
<gene>
    <name evidence="10" type="primary">pckA</name>
    <name evidence="11" type="ordered locus">Thexy_0847</name>
</gene>
<dbReference type="SUPFAM" id="SSF68923">
    <property type="entry name" value="PEP carboxykinase N-terminal domain"/>
    <property type="match status" value="1"/>
</dbReference>
<dbReference type="InterPro" id="IPR008210">
    <property type="entry name" value="PEP_carboxykinase_N"/>
</dbReference>
<feature type="binding site" evidence="10">
    <location>
        <position position="436"/>
    </location>
    <ligand>
        <name>ATP</name>
        <dbReference type="ChEBI" id="CHEBI:30616"/>
    </ligand>
</feature>
<comment type="catalytic activity">
    <reaction evidence="9 10">
        <text>oxaloacetate + ATP = phosphoenolpyruvate + ADP + CO2</text>
        <dbReference type="Rhea" id="RHEA:18617"/>
        <dbReference type="ChEBI" id="CHEBI:16452"/>
        <dbReference type="ChEBI" id="CHEBI:16526"/>
        <dbReference type="ChEBI" id="CHEBI:30616"/>
        <dbReference type="ChEBI" id="CHEBI:58702"/>
        <dbReference type="ChEBI" id="CHEBI:456216"/>
        <dbReference type="EC" id="4.1.1.49"/>
    </reaction>
</comment>
<evidence type="ECO:0000313" key="11">
    <source>
        <dbReference type="EMBL" id="AEF16888.1"/>
    </source>
</evidence>
<dbReference type="KEGG" id="txy:Thexy_0847"/>
<evidence type="ECO:0000256" key="3">
    <source>
        <dbReference type="ARBA" id="ARBA00012363"/>
    </source>
</evidence>
<dbReference type="NCBIfam" id="NF006820">
    <property type="entry name" value="PRK09344.1-2"/>
    <property type="match status" value="1"/>
</dbReference>
<evidence type="ECO:0000313" key="12">
    <source>
        <dbReference type="Proteomes" id="UP000007239"/>
    </source>
</evidence>
<evidence type="ECO:0000256" key="9">
    <source>
        <dbReference type="ARBA" id="ARBA00047371"/>
    </source>
</evidence>
<comment type="function">
    <text evidence="10">Involved in the gluconeogenesis. Catalyzes the conversion of oxaloacetate (OAA) to phosphoenolpyruvate (PEP) through direct phosphoryl transfer between the nucleoside triphosphate and OAA.</text>
</comment>
<keyword evidence="5 10" id="KW-0547">Nucleotide-binding</keyword>
<feature type="binding site" evidence="10">
    <location>
        <position position="191"/>
    </location>
    <ligand>
        <name>Mn(2+)</name>
        <dbReference type="ChEBI" id="CHEBI:29035"/>
    </ligand>
</feature>
<dbReference type="HAMAP" id="MF_00453">
    <property type="entry name" value="PEPCK_ATP"/>
    <property type="match status" value="1"/>
</dbReference>
<dbReference type="AlphaFoldDB" id="F6BJC0"/>
<dbReference type="Gene3D" id="2.170.8.10">
    <property type="entry name" value="Phosphoenolpyruvate Carboxykinase, domain 2"/>
    <property type="match status" value="1"/>
</dbReference>
<keyword evidence="7 10" id="KW-0067">ATP-binding</keyword>
<dbReference type="InterPro" id="IPR013035">
    <property type="entry name" value="PEP_carboxykinase_C"/>
</dbReference>
<dbReference type="HOGENOM" id="CLU_018247_0_1_9"/>
<dbReference type="EC" id="4.1.1.49" evidence="3 10"/>
<dbReference type="SUPFAM" id="SSF53795">
    <property type="entry name" value="PEP carboxykinase-like"/>
    <property type="match status" value="1"/>
</dbReference>
<dbReference type="NCBIfam" id="TIGR00224">
    <property type="entry name" value="pckA"/>
    <property type="match status" value="1"/>
</dbReference>
<feature type="binding site" evidence="10">
    <location>
        <begin position="430"/>
        <end position="431"/>
    </location>
    <ligand>
        <name>ATP</name>
        <dbReference type="ChEBI" id="CHEBI:30616"/>
    </ligand>
</feature>
<dbReference type="PIRSF" id="PIRSF006294">
    <property type="entry name" value="PEP_crbxkin"/>
    <property type="match status" value="1"/>
</dbReference>
<dbReference type="GO" id="GO:0005524">
    <property type="term" value="F:ATP binding"/>
    <property type="evidence" value="ECO:0007669"/>
    <property type="project" value="UniProtKB-UniRule"/>
</dbReference>
<feature type="binding site" evidence="10">
    <location>
        <position position="185"/>
    </location>
    <ligand>
        <name>substrate</name>
    </ligand>
</feature>
<evidence type="ECO:0000256" key="7">
    <source>
        <dbReference type="ARBA" id="ARBA00022840"/>
    </source>
</evidence>
<dbReference type="Gene3D" id="3.90.228.20">
    <property type="match status" value="1"/>
</dbReference>
<evidence type="ECO:0000256" key="4">
    <source>
        <dbReference type="ARBA" id="ARBA00022432"/>
    </source>
</evidence>
<keyword evidence="12" id="KW-1185">Reference proteome</keyword>
<evidence type="ECO:0000256" key="6">
    <source>
        <dbReference type="ARBA" id="ARBA00022793"/>
    </source>
</evidence>
<organism evidence="11 12">
    <name type="scientific">Thermoanaerobacterium xylanolyticum (strain ATCC 49914 / DSM 7097 / LX-11)</name>
    <dbReference type="NCBI Taxonomy" id="858215"/>
    <lineage>
        <taxon>Bacteria</taxon>
        <taxon>Bacillati</taxon>
        <taxon>Bacillota</taxon>
        <taxon>Clostridia</taxon>
        <taxon>Thermoanaerobacterales</taxon>
        <taxon>Thermoanaerobacteraceae</taxon>
        <taxon>Thermoanaerobacterium</taxon>
    </lineage>
</organism>
<dbReference type="GO" id="GO:0004612">
    <property type="term" value="F:phosphoenolpyruvate carboxykinase (ATP) activity"/>
    <property type="evidence" value="ECO:0007669"/>
    <property type="project" value="UniProtKB-UniRule"/>
</dbReference>
<keyword evidence="11" id="KW-0670">Pyruvate</keyword>
<keyword evidence="10" id="KW-0479">Metal-binding</keyword>
<dbReference type="STRING" id="858215.Thexy_0847"/>
<comment type="cofactor">
    <cofactor evidence="10">
        <name>Mn(2+)</name>
        <dbReference type="ChEBI" id="CHEBI:29035"/>
    </cofactor>
    <text evidence="10">Binds 1 Mn(2+) ion per subunit.</text>
</comment>
<dbReference type="EMBL" id="CP002739">
    <property type="protein sequence ID" value="AEF16888.1"/>
    <property type="molecule type" value="Genomic_DNA"/>
</dbReference>
<proteinExistence type="inferred from homology"/>
<comment type="subcellular location">
    <subcellularLocation>
        <location evidence="10">Cytoplasm</location>
    </subcellularLocation>
</comment>
<feature type="binding site" evidence="10">
    <location>
        <begin position="226"/>
        <end position="234"/>
    </location>
    <ligand>
        <name>ATP</name>
        <dbReference type="ChEBI" id="CHEBI:30616"/>
    </ligand>
</feature>
<feature type="binding site" evidence="10">
    <location>
        <position position="275"/>
    </location>
    <ligand>
        <name>ATP</name>
        <dbReference type="ChEBI" id="CHEBI:30616"/>
    </ligand>
</feature>
<dbReference type="eggNOG" id="COG1866">
    <property type="taxonomic scope" value="Bacteria"/>
</dbReference>
<dbReference type="Gene3D" id="3.40.449.10">
    <property type="entry name" value="Phosphoenolpyruvate Carboxykinase, domain 1"/>
    <property type="match status" value="1"/>
</dbReference>
<feature type="binding site" evidence="10">
    <location>
        <position position="210"/>
    </location>
    <ligand>
        <name>Mn(2+)</name>
        <dbReference type="ChEBI" id="CHEBI:29035"/>
    </ligand>
</feature>
<keyword evidence="4 10" id="KW-0312">Gluconeogenesis</keyword>
<comment type="similarity">
    <text evidence="2 10">Belongs to the phosphoenolpyruvate carboxykinase (ATP) family.</text>
</comment>
<dbReference type="Proteomes" id="UP000007239">
    <property type="component" value="Chromosome"/>
</dbReference>
<name>F6BJC0_THEXL</name>
<keyword evidence="10" id="KW-0464">Manganese</keyword>
<dbReference type="RefSeq" id="WP_013787634.1">
    <property type="nucleotide sequence ID" value="NC_015555.1"/>
</dbReference>
<dbReference type="PANTHER" id="PTHR30031:SF0">
    <property type="entry name" value="PHOSPHOENOLPYRUVATE CARBOXYKINASE (ATP)"/>
    <property type="match status" value="1"/>
</dbReference>
<sequence>MLDIDDVLENSSNILYNMPVSDLIEEAIKNNEGKLLENGAFDVYTGKYTGRSPRDKYIVDEESIHNDIWWTNNKSMEKENFIKIYNKVVNYIKNKKLYVFRGFVGADPQYKYQLTVVNEYAYQNAFVHQLFINPKSENELKKESDFTVICVPNFLADPIVDGTNSEAFIIISFEEKMILIGGTKYSGEIKKSVFTMMNYMMLKRNVLPMHCAANIGPNNDTALFFGLSGTGKTTLSTDPERYLIGDDEHGWSMRGIFNFEGGCYAKCINLSPYSEPEIWNAIKFGTILENVVYDTNNVPDYTSSKVTENTRASYPLEYISRRSKNGIGGNPKIIFFLTADAFGVLPPIAKLTNEQAVDYFLLGYTSKIPGTEKGISEPQATFSPCFGAPFLPSFPKKYADLLKEKIAENNTTVYLINTGWIGGPYGIGKRIELKYTREIIKNALDGKLEKTNFEKDAVFDLLIPENCDNVPNQLLDPLKTWNERKNYLETANKLLSVFKSKLDNIKHDI</sequence>
<feature type="binding site" evidence="10">
    <location>
        <position position="210"/>
    </location>
    <ligand>
        <name>ATP</name>
        <dbReference type="ChEBI" id="CHEBI:30616"/>
    </ligand>
</feature>
<evidence type="ECO:0000256" key="8">
    <source>
        <dbReference type="ARBA" id="ARBA00023239"/>
    </source>
</evidence>
<keyword evidence="11" id="KW-0808">Transferase</keyword>
<feature type="binding site" evidence="10">
    <location>
        <position position="191"/>
    </location>
    <ligand>
        <name>ATP</name>
        <dbReference type="ChEBI" id="CHEBI:30616"/>
    </ligand>
</feature>
<feature type="binding site" evidence="10">
    <location>
        <position position="247"/>
    </location>
    <ligand>
        <name>Mn(2+)</name>
        <dbReference type="ChEBI" id="CHEBI:29035"/>
    </ligand>
</feature>
<dbReference type="PANTHER" id="PTHR30031">
    <property type="entry name" value="PHOSPHOENOLPYRUVATE CARBOXYKINASE ATP"/>
    <property type="match status" value="1"/>
</dbReference>
<dbReference type="GO" id="GO:0006094">
    <property type="term" value="P:gluconeogenesis"/>
    <property type="evidence" value="ECO:0007669"/>
    <property type="project" value="UniProtKB-UniRule"/>
</dbReference>
<dbReference type="GO" id="GO:0016301">
    <property type="term" value="F:kinase activity"/>
    <property type="evidence" value="ECO:0007669"/>
    <property type="project" value="UniProtKB-KW"/>
</dbReference>
<protein>
    <recommendedName>
        <fullName evidence="3 10">Phosphoenolpyruvate carboxykinase (ATP)</fullName>
        <shortName evidence="10">PCK</shortName>
        <shortName evidence="10">PEP carboxykinase</shortName>
        <shortName evidence="10">PEPCK</shortName>
        <ecNumber evidence="3 10">4.1.1.49</ecNumber>
    </recommendedName>
</protein>
<dbReference type="GO" id="GO:0046872">
    <property type="term" value="F:metal ion binding"/>
    <property type="evidence" value="ECO:0007669"/>
    <property type="project" value="UniProtKB-KW"/>
</dbReference>
<feature type="binding site" evidence="10">
    <location>
        <position position="191"/>
    </location>
    <ligand>
        <name>substrate</name>
    </ligand>
</feature>
<dbReference type="NCBIfam" id="NF006821">
    <property type="entry name" value="PRK09344.1-3"/>
    <property type="match status" value="1"/>
</dbReference>
<keyword evidence="8 10" id="KW-0456">Lyase</keyword>
<feature type="binding site" evidence="10">
    <location>
        <position position="311"/>
    </location>
    <ligand>
        <name>substrate</name>
    </ligand>
</feature>
<dbReference type="UniPathway" id="UPA00138"/>
<accession>F6BJC0</accession>
<comment type="pathway">
    <text evidence="1 10">Carbohydrate biosynthesis; gluconeogenesis.</text>
</comment>
<dbReference type="GO" id="GO:0005829">
    <property type="term" value="C:cytosol"/>
    <property type="evidence" value="ECO:0007669"/>
    <property type="project" value="TreeGrafter"/>
</dbReference>
<keyword evidence="10" id="KW-0963">Cytoplasm</keyword>
<evidence type="ECO:0000256" key="2">
    <source>
        <dbReference type="ARBA" id="ARBA00006052"/>
    </source>
</evidence>
<feature type="binding site" evidence="10">
    <location>
        <position position="311"/>
    </location>
    <ligand>
        <name>ATP</name>
        <dbReference type="ChEBI" id="CHEBI:30616"/>
    </ligand>
</feature>
<feature type="binding site" evidence="10">
    <location>
        <position position="51"/>
    </location>
    <ligand>
        <name>substrate</name>
    </ligand>
</feature>
<reference evidence="11" key="1">
    <citation type="submission" date="2011-05" db="EMBL/GenBank/DDBJ databases">
        <title>Complete sequence of Thermoanaerobacterium xylanolyticum LX-11.</title>
        <authorList>
            <consortium name="US DOE Joint Genome Institute"/>
            <person name="Lucas S."/>
            <person name="Han J."/>
            <person name="Lapidus A."/>
            <person name="Cheng J.-F."/>
            <person name="Goodwin L."/>
            <person name="Pitluck S."/>
            <person name="Peters L."/>
            <person name="Mikhailova N."/>
            <person name="Lu M."/>
            <person name="Han C."/>
            <person name="Tapia R."/>
            <person name="Land M."/>
            <person name="Hauser L."/>
            <person name="Kyrpides N."/>
            <person name="Ivanova N."/>
            <person name="Pagani I."/>
            <person name="Hemme C."/>
            <person name="Woyke T."/>
        </authorList>
    </citation>
    <scope>NUCLEOTIDE SEQUENCE</scope>
    <source>
        <strain evidence="11">LX-11</strain>
    </source>
</reference>
<evidence type="ECO:0000256" key="1">
    <source>
        <dbReference type="ARBA" id="ARBA00004742"/>
    </source>
</evidence>
<dbReference type="Pfam" id="PF01293">
    <property type="entry name" value="PEPCK_ATP"/>
    <property type="match status" value="1"/>
</dbReference>